<sequence length="106" mass="11908">MNTVKINNRITKIQNKLFEQAHTQPLKLKPLAIALSKHGIKGEKLYFHPGMIPLPIPIFQYLSSLNPRQMPILSAAVFANFYKVVANSESQSIISNMNIAKKVFSS</sequence>
<name>A0A8J7HV11_9NOST</name>
<protein>
    <submittedName>
        <fullName evidence="1">Uncharacterized protein</fullName>
    </submittedName>
</protein>
<proteinExistence type="predicted"/>
<dbReference type="RefSeq" id="WP_198125981.1">
    <property type="nucleotide sequence ID" value="NZ_JAECZC010000035.1"/>
</dbReference>
<comment type="caution">
    <text evidence="1">The sequence shown here is derived from an EMBL/GenBank/DDBJ whole genome shotgun (WGS) entry which is preliminary data.</text>
</comment>
<keyword evidence="2" id="KW-1185">Reference proteome</keyword>
<dbReference type="EMBL" id="JAECZC010000035">
    <property type="protein sequence ID" value="MBH8564123.1"/>
    <property type="molecule type" value="Genomic_DNA"/>
</dbReference>
<reference evidence="1 2" key="1">
    <citation type="journal article" date="2021" name="Int. J. Syst. Evol. Microbiol.">
        <title>Amazonocrinis nigriterrae gen. nov., sp. nov., Atlanticothrix silvestris gen. nov., sp. nov. and Dendronalium phyllosphericum gen. nov., sp. nov., nostocacean cyanobacteria from Brazilian environments.</title>
        <authorList>
            <person name="Alvarenga D.O."/>
            <person name="Andreote A.P.D."/>
            <person name="Branco L.H.Z."/>
            <person name="Delbaje E."/>
            <person name="Cruz R.B."/>
            <person name="Varani A.M."/>
            <person name="Fiore M.F."/>
        </authorList>
    </citation>
    <scope>NUCLEOTIDE SEQUENCE [LARGE SCALE GENOMIC DNA]</scope>
    <source>
        <strain evidence="1 2">CENA67</strain>
    </source>
</reference>
<dbReference type="Proteomes" id="UP000632766">
    <property type="component" value="Unassembled WGS sequence"/>
</dbReference>
<evidence type="ECO:0000313" key="1">
    <source>
        <dbReference type="EMBL" id="MBH8564123.1"/>
    </source>
</evidence>
<accession>A0A8J7HV11</accession>
<evidence type="ECO:0000313" key="2">
    <source>
        <dbReference type="Proteomes" id="UP000632766"/>
    </source>
</evidence>
<organism evidence="1 2">
    <name type="scientific">Amazonocrinis nigriterrae CENA67</name>
    <dbReference type="NCBI Taxonomy" id="2794033"/>
    <lineage>
        <taxon>Bacteria</taxon>
        <taxon>Bacillati</taxon>
        <taxon>Cyanobacteriota</taxon>
        <taxon>Cyanophyceae</taxon>
        <taxon>Nostocales</taxon>
        <taxon>Nostocaceae</taxon>
        <taxon>Amazonocrinis</taxon>
        <taxon>Amazonocrinis nigriterrae</taxon>
    </lineage>
</organism>
<gene>
    <name evidence="1" type="ORF">I8748_18350</name>
</gene>
<dbReference type="AlphaFoldDB" id="A0A8J7HV11"/>